<dbReference type="EMBL" id="JBHTKN010000005">
    <property type="protein sequence ID" value="MFD1042550.1"/>
    <property type="molecule type" value="Genomic_DNA"/>
</dbReference>
<keyword evidence="2" id="KW-1185">Reference proteome</keyword>
<proteinExistence type="predicted"/>
<protein>
    <submittedName>
        <fullName evidence="1">Uracil-DNA glycosylase</fullName>
    </submittedName>
</protein>
<accession>A0ABW3M0L8</accession>
<dbReference type="CDD" id="cd10035">
    <property type="entry name" value="UDG_like"/>
    <property type="match status" value="1"/>
</dbReference>
<evidence type="ECO:0000313" key="2">
    <source>
        <dbReference type="Proteomes" id="UP001597033"/>
    </source>
</evidence>
<name>A0ABW3M0L8_9GAMM</name>
<organism evidence="1 2">
    <name type="scientific">Pseudoxanthomonas kaohsiungensis</name>
    <dbReference type="NCBI Taxonomy" id="283923"/>
    <lineage>
        <taxon>Bacteria</taxon>
        <taxon>Pseudomonadati</taxon>
        <taxon>Pseudomonadota</taxon>
        <taxon>Gammaproteobacteria</taxon>
        <taxon>Lysobacterales</taxon>
        <taxon>Lysobacteraceae</taxon>
        <taxon>Pseudoxanthomonas</taxon>
    </lineage>
</organism>
<dbReference type="SUPFAM" id="SSF52141">
    <property type="entry name" value="Uracil-DNA glycosylase-like"/>
    <property type="match status" value="1"/>
</dbReference>
<evidence type="ECO:0000313" key="1">
    <source>
        <dbReference type="EMBL" id="MFD1042550.1"/>
    </source>
</evidence>
<dbReference type="Proteomes" id="UP001597033">
    <property type="component" value="Unassembled WGS sequence"/>
</dbReference>
<dbReference type="RefSeq" id="WP_162376095.1">
    <property type="nucleotide sequence ID" value="NZ_JBHTKN010000005.1"/>
</dbReference>
<gene>
    <name evidence="1" type="ORF">ACFQ2N_09355</name>
</gene>
<reference evidence="2" key="1">
    <citation type="journal article" date="2019" name="Int. J. Syst. Evol. Microbiol.">
        <title>The Global Catalogue of Microorganisms (GCM) 10K type strain sequencing project: providing services to taxonomists for standard genome sequencing and annotation.</title>
        <authorList>
            <consortium name="The Broad Institute Genomics Platform"/>
            <consortium name="The Broad Institute Genome Sequencing Center for Infectious Disease"/>
            <person name="Wu L."/>
            <person name="Ma J."/>
        </authorList>
    </citation>
    <scope>NUCLEOTIDE SEQUENCE [LARGE SCALE GENOMIC DNA]</scope>
    <source>
        <strain evidence="2">CCUG 55854</strain>
    </source>
</reference>
<sequence>MKFEHLVDALASVRLNNVFNPYADVCPIHDRPDAPAARRANLLGFLKAARRLGTDTIWMGRDLGYRGGRRTGLALTDERHLPVIASVYGSRAGQATVGPAMAERTAAEIWAILSQLSAPPFLWNVFPFHPHEPNDPFSNRKFTSRELTAVHEINNALIRKLGIRRIVAIGQDAAHYSAGFGVEVVAVRHPSYGGVNEFRAGIQSLYPASGRIPSQALAFELA</sequence>
<dbReference type="InterPro" id="IPR036895">
    <property type="entry name" value="Uracil-DNA_glycosylase-like_sf"/>
</dbReference>
<comment type="caution">
    <text evidence="1">The sequence shown here is derived from an EMBL/GenBank/DDBJ whole genome shotgun (WGS) entry which is preliminary data.</text>
</comment>